<dbReference type="Proteomes" id="UP000249375">
    <property type="component" value="Chromosome"/>
</dbReference>
<dbReference type="GO" id="GO:0004479">
    <property type="term" value="F:methionyl-tRNA formyltransferase activity"/>
    <property type="evidence" value="ECO:0007669"/>
    <property type="project" value="UniProtKB-UniRule"/>
</dbReference>
<dbReference type="HAMAP" id="MF_00182">
    <property type="entry name" value="Formyl_trans"/>
    <property type="match status" value="1"/>
</dbReference>
<evidence type="ECO:0000256" key="1">
    <source>
        <dbReference type="ARBA" id="ARBA00010699"/>
    </source>
</evidence>
<feature type="domain" description="Formyl transferase C-terminal" evidence="7">
    <location>
        <begin position="212"/>
        <end position="312"/>
    </location>
</feature>
<protein>
    <recommendedName>
        <fullName evidence="2 5">Methionyl-tRNA formyltransferase</fullName>
        <ecNumber evidence="2 5">2.1.2.9</ecNumber>
    </recommendedName>
</protein>
<dbReference type="RefSeq" id="WP_111899329.1">
    <property type="nucleotide sequence ID" value="NZ_CP033459.1"/>
</dbReference>
<feature type="domain" description="Formyl transferase N-terminal" evidence="6">
    <location>
        <begin position="7"/>
        <end position="183"/>
    </location>
</feature>
<name>A0A5P8E3Y3_9BACT</name>
<sequence>MKKEDLKIVYMGTPDFAVESLRRLVEGGYNVVGVITMPDKPIGRHQDTLQASPVKKYAVEHGLKVLQPANLKDNAFIDELRELKADLQIVVAFRMLPEAVWNMPRLGTFNLHASLLPQYRGAAPINWAIINGDKETGVTTFFLKHEIDTGDIIQQVRIPIADSDNAGIIHDKLMAIGGDLVIETIDNIIAGTIKCMPQNEIAAEENLRPAPKIFKDTCQIDWQKGTKRVYDFIRGLSPYPAAWTTLQNGDKSHVLKIFETEKIEERQDLPVGTVIIEDKRLLVSLSDGMLALKVVQIAGKKRMKVEEFLNGFHANGDIKVI</sequence>
<dbReference type="Pfam" id="PF02911">
    <property type="entry name" value="Formyl_trans_C"/>
    <property type="match status" value="1"/>
</dbReference>
<dbReference type="EMBL" id="CP033459">
    <property type="protein sequence ID" value="QFQ11610.1"/>
    <property type="molecule type" value="Genomic_DNA"/>
</dbReference>
<comment type="catalytic activity">
    <reaction evidence="5">
        <text>L-methionyl-tRNA(fMet) + (6R)-10-formyltetrahydrofolate = N-formyl-L-methionyl-tRNA(fMet) + (6S)-5,6,7,8-tetrahydrofolate + H(+)</text>
        <dbReference type="Rhea" id="RHEA:24380"/>
        <dbReference type="Rhea" id="RHEA-COMP:9952"/>
        <dbReference type="Rhea" id="RHEA-COMP:9953"/>
        <dbReference type="ChEBI" id="CHEBI:15378"/>
        <dbReference type="ChEBI" id="CHEBI:57453"/>
        <dbReference type="ChEBI" id="CHEBI:78530"/>
        <dbReference type="ChEBI" id="CHEBI:78844"/>
        <dbReference type="ChEBI" id="CHEBI:195366"/>
        <dbReference type="EC" id="2.1.2.9"/>
    </reaction>
</comment>
<dbReference type="OrthoDB" id="9802815at2"/>
<keyword evidence="9" id="KW-1185">Reference proteome</keyword>
<dbReference type="CDD" id="cd08646">
    <property type="entry name" value="FMT_core_Met-tRNA-FMT_N"/>
    <property type="match status" value="1"/>
</dbReference>
<gene>
    <name evidence="5" type="primary">fmt</name>
    <name evidence="8" type="ORF">C7Y71_000365</name>
</gene>
<evidence type="ECO:0000259" key="7">
    <source>
        <dbReference type="Pfam" id="PF02911"/>
    </source>
</evidence>
<dbReference type="CDD" id="cd08704">
    <property type="entry name" value="Met_tRNA_FMT_C"/>
    <property type="match status" value="1"/>
</dbReference>
<dbReference type="GO" id="GO:0005829">
    <property type="term" value="C:cytosol"/>
    <property type="evidence" value="ECO:0007669"/>
    <property type="project" value="TreeGrafter"/>
</dbReference>
<evidence type="ECO:0000256" key="4">
    <source>
        <dbReference type="ARBA" id="ARBA00022917"/>
    </source>
</evidence>
<evidence type="ECO:0000313" key="9">
    <source>
        <dbReference type="Proteomes" id="UP000249375"/>
    </source>
</evidence>
<dbReference type="NCBIfam" id="TIGR00460">
    <property type="entry name" value="fmt"/>
    <property type="match status" value="1"/>
</dbReference>
<dbReference type="InterPro" id="IPR011034">
    <property type="entry name" value="Formyl_transferase-like_C_sf"/>
</dbReference>
<dbReference type="InterPro" id="IPR005793">
    <property type="entry name" value="Formyl_trans_C"/>
</dbReference>
<dbReference type="Pfam" id="PF00551">
    <property type="entry name" value="Formyl_trans_N"/>
    <property type="match status" value="1"/>
</dbReference>
<dbReference type="AlphaFoldDB" id="A0A5P8E3Y3"/>
<proteinExistence type="inferred from homology"/>
<keyword evidence="3 5" id="KW-0808">Transferase</keyword>
<dbReference type="InterPro" id="IPR005794">
    <property type="entry name" value="Fmt"/>
</dbReference>
<comment type="function">
    <text evidence="5">Attaches a formyl group to the free amino group of methionyl-tRNA(fMet). The formyl group appears to play a dual role in the initiator identity of N-formylmethionyl-tRNA by promoting its recognition by IF2 and preventing the misappropriation of this tRNA by the elongation apparatus.</text>
</comment>
<dbReference type="SUPFAM" id="SSF53328">
    <property type="entry name" value="Formyltransferase"/>
    <property type="match status" value="1"/>
</dbReference>
<evidence type="ECO:0000256" key="2">
    <source>
        <dbReference type="ARBA" id="ARBA00012261"/>
    </source>
</evidence>
<evidence type="ECO:0000259" key="6">
    <source>
        <dbReference type="Pfam" id="PF00551"/>
    </source>
</evidence>
<dbReference type="PANTHER" id="PTHR11138:SF5">
    <property type="entry name" value="METHIONYL-TRNA FORMYLTRANSFERASE, MITOCHONDRIAL"/>
    <property type="match status" value="1"/>
</dbReference>
<evidence type="ECO:0000313" key="8">
    <source>
        <dbReference type="EMBL" id="QFQ11610.1"/>
    </source>
</evidence>
<dbReference type="InterPro" id="IPR036477">
    <property type="entry name" value="Formyl_transf_N_sf"/>
</dbReference>
<accession>A0A5P8E3Y3</accession>
<organism evidence="8 9">
    <name type="scientific">Pseudoprevotella muciniphila</name>
    <dbReference type="NCBI Taxonomy" id="2133944"/>
    <lineage>
        <taxon>Bacteria</taxon>
        <taxon>Pseudomonadati</taxon>
        <taxon>Bacteroidota</taxon>
        <taxon>Bacteroidia</taxon>
        <taxon>Bacteroidales</taxon>
        <taxon>Prevotellaceae</taxon>
        <taxon>Pseudoprevotella</taxon>
    </lineage>
</organism>
<comment type="similarity">
    <text evidence="1 5">Belongs to the Fmt family.</text>
</comment>
<dbReference type="EC" id="2.1.2.9" evidence="2 5"/>
<evidence type="ECO:0000256" key="5">
    <source>
        <dbReference type="HAMAP-Rule" id="MF_00182"/>
    </source>
</evidence>
<dbReference type="PANTHER" id="PTHR11138">
    <property type="entry name" value="METHIONYL-TRNA FORMYLTRANSFERASE"/>
    <property type="match status" value="1"/>
</dbReference>
<dbReference type="InterPro" id="IPR041711">
    <property type="entry name" value="Met-tRNA-FMT_N"/>
</dbReference>
<dbReference type="Gene3D" id="3.40.50.12230">
    <property type="match status" value="1"/>
</dbReference>
<dbReference type="KEGG" id="alq:C7Y71_000365"/>
<dbReference type="InterPro" id="IPR044135">
    <property type="entry name" value="Met-tRNA-FMT_C"/>
</dbReference>
<evidence type="ECO:0000256" key="3">
    <source>
        <dbReference type="ARBA" id="ARBA00022679"/>
    </source>
</evidence>
<keyword evidence="4 5" id="KW-0648">Protein biosynthesis</keyword>
<feature type="binding site" evidence="5">
    <location>
        <begin position="114"/>
        <end position="117"/>
    </location>
    <ligand>
        <name>(6S)-5,6,7,8-tetrahydrofolate</name>
        <dbReference type="ChEBI" id="CHEBI:57453"/>
    </ligand>
</feature>
<dbReference type="InterPro" id="IPR002376">
    <property type="entry name" value="Formyl_transf_N"/>
</dbReference>
<dbReference type="SUPFAM" id="SSF50486">
    <property type="entry name" value="FMT C-terminal domain-like"/>
    <property type="match status" value="1"/>
</dbReference>
<reference evidence="8 9" key="1">
    <citation type="submission" date="2018-11" db="EMBL/GenBank/DDBJ databases">
        <authorList>
            <person name="Na S.W."/>
            <person name="Baik M."/>
        </authorList>
    </citation>
    <scope>NUCLEOTIDE SEQUENCE [LARGE SCALE GENOMIC DNA]</scope>
    <source>
        <strain evidence="8 9">E39</strain>
    </source>
</reference>